<dbReference type="AlphaFoldDB" id="A0A383D2G1"/>
<reference evidence="1" key="1">
    <citation type="submission" date="2018-05" db="EMBL/GenBank/DDBJ databases">
        <authorList>
            <person name="Lanie J.A."/>
            <person name="Ng W.-L."/>
            <person name="Kazmierczak K.M."/>
            <person name="Andrzejewski T.M."/>
            <person name="Davidsen T.M."/>
            <person name="Wayne K.J."/>
            <person name="Tettelin H."/>
            <person name="Glass J.I."/>
            <person name="Rusch D."/>
            <person name="Podicherti R."/>
            <person name="Tsui H.-C.T."/>
            <person name="Winkler M.E."/>
        </authorList>
    </citation>
    <scope>NUCLEOTIDE SEQUENCE</scope>
</reference>
<proteinExistence type="predicted"/>
<evidence type="ECO:0000313" key="1">
    <source>
        <dbReference type="EMBL" id="SVE38449.1"/>
    </source>
</evidence>
<gene>
    <name evidence="1" type="ORF">METZ01_LOCUS491303</name>
</gene>
<protein>
    <submittedName>
        <fullName evidence="1">Uncharacterized protein</fullName>
    </submittedName>
</protein>
<feature type="non-terminal residue" evidence="1">
    <location>
        <position position="23"/>
    </location>
</feature>
<accession>A0A383D2G1</accession>
<sequence>MRLPSSFFPNEIFSTQPNFRAKY</sequence>
<dbReference type="EMBL" id="UINC01213595">
    <property type="protein sequence ID" value="SVE38449.1"/>
    <property type="molecule type" value="Genomic_DNA"/>
</dbReference>
<name>A0A383D2G1_9ZZZZ</name>
<organism evidence="1">
    <name type="scientific">marine metagenome</name>
    <dbReference type="NCBI Taxonomy" id="408172"/>
    <lineage>
        <taxon>unclassified sequences</taxon>
        <taxon>metagenomes</taxon>
        <taxon>ecological metagenomes</taxon>
    </lineage>
</organism>